<dbReference type="InterPro" id="IPR015422">
    <property type="entry name" value="PyrdxlP-dep_Trfase_small"/>
</dbReference>
<dbReference type="GO" id="GO:0019346">
    <property type="term" value="P:transsulfuration"/>
    <property type="evidence" value="ECO:0007669"/>
    <property type="project" value="InterPro"/>
</dbReference>
<comment type="cofactor">
    <cofactor evidence="1 5">
        <name>pyridoxal 5'-phosphate</name>
        <dbReference type="ChEBI" id="CHEBI:597326"/>
    </cofactor>
</comment>
<dbReference type="InterPro" id="IPR000277">
    <property type="entry name" value="Cys/Met-Metab_PyrdxlP-dep_enz"/>
</dbReference>
<comment type="similarity">
    <text evidence="2 5">Belongs to the trans-sulfuration enzymes family.</text>
</comment>
<dbReference type="FunFam" id="3.90.1150.10:FF:000008">
    <property type="entry name" value="Cystathionine gamma-synthase"/>
    <property type="match status" value="1"/>
</dbReference>
<evidence type="ECO:0000313" key="8">
    <source>
        <dbReference type="Proteomes" id="UP000316292"/>
    </source>
</evidence>
<evidence type="ECO:0000313" key="7">
    <source>
        <dbReference type="EMBL" id="TMQ47102.1"/>
    </source>
</evidence>
<dbReference type="Pfam" id="PF01053">
    <property type="entry name" value="Cys_Met_Meta_PP"/>
    <property type="match status" value="1"/>
</dbReference>
<dbReference type="GO" id="GO:0030170">
    <property type="term" value="F:pyridoxal phosphate binding"/>
    <property type="evidence" value="ECO:0007669"/>
    <property type="project" value="InterPro"/>
</dbReference>
<dbReference type="CDD" id="cd00614">
    <property type="entry name" value="CGS_like"/>
    <property type="match status" value="1"/>
</dbReference>
<dbReference type="EMBL" id="VBOR01000127">
    <property type="protein sequence ID" value="TMQ47102.1"/>
    <property type="molecule type" value="Genomic_DNA"/>
</dbReference>
<dbReference type="InterPro" id="IPR015424">
    <property type="entry name" value="PyrdxlP-dep_Trfase"/>
</dbReference>
<feature type="region of interest" description="Disordered" evidence="6">
    <location>
        <begin position="1"/>
        <end position="42"/>
    </location>
</feature>
<evidence type="ECO:0000256" key="2">
    <source>
        <dbReference type="ARBA" id="ARBA00009077"/>
    </source>
</evidence>
<reference evidence="7 8" key="1">
    <citation type="journal article" date="2019" name="Nat. Microbiol.">
        <title>Mediterranean grassland soil C-N compound turnover is dependent on rainfall and depth, and is mediated by genomically divergent microorganisms.</title>
        <authorList>
            <person name="Diamond S."/>
            <person name="Andeer P.F."/>
            <person name="Li Z."/>
            <person name="Crits-Christoph A."/>
            <person name="Burstein D."/>
            <person name="Anantharaman K."/>
            <person name="Lane K.R."/>
            <person name="Thomas B.C."/>
            <person name="Pan C."/>
            <person name="Northen T.R."/>
            <person name="Banfield J.F."/>
        </authorList>
    </citation>
    <scope>NUCLEOTIDE SEQUENCE [LARGE SCALE GENOMIC DNA]</scope>
    <source>
        <strain evidence="7">WS_1</strain>
    </source>
</reference>
<evidence type="ECO:0000256" key="5">
    <source>
        <dbReference type="RuleBase" id="RU362118"/>
    </source>
</evidence>
<evidence type="ECO:0000256" key="4">
    <source>
        <dbReference type="PIRSR" id="PIRSR001434-2"/>
    </source>
</evidence>
<feature type="modified residue" description="N6-(pyridoxal phosphate)lysine" evidence="4">
    <location>
        <position position="216"/>
    </location>
</feature>
<gene>
    <name evidence="7" type="ORF">E6K71_10905</name>
</gene>
<keyword evidence="7" id="KW-0808">Transferase</keyword>
<dbReference type="InterPro" id="IPR015421">
    <property type="entry name" value="PyrdxlP-dep_Trfase_major"/>
</dbReference>
<dbReference type="Gene3D" id="3.90.1150.10">
    <property type="entry name" value="Aspartate Aminotransferase, domain 1"/>
    <property type="match status" value="1"/>
</dbReference>
<dbReference type="PANTHER" id="PTHR11808">
    <property type="entry name" value="TRANS-SULFURATION ENZYME FAMILY MEMBER"/>
    <property type="match status" value="1"/>
</dbReference>
<dbReference type="Proteomes" id="UP000316292">
    <property type="component" value="Unassembled WGS sequence"/>
</dbReference>
<proteinExistence type="inferred from homology"/>
<organism evidence="7 8">
    <name type="scientific">Eiseniibacteriota bacterium</name>
    <dbReference type="NCBI Taxonomy" id="2212470"/>
    <lineage>
        <taxon>Bacteria</taxon>
        <taxon>Candidatus Eiseniibacteriota</taxon>
    </lineage>
</organism>
<protein>
    <submittedName>
        <fullName evidence="7">PLP-dependent transferase</fullName>
    </submittedName>
</protein>
<keyword evidence="3 4" id="KW-0663">Pyridoxal phosphate</keyword>
<dbReference type="AlphaFoldDB" id="A0A538S6U2"/>
<dbReference type="SUPFAM" id="SSF53383">
    <property type="entry name" value="PLP-dependent transferases"/>
    <property type="match status" value="1"/>
</dbReference>
<dbReference type="GO" id="GO:0005737">
    <property type="term" value="C:cytoplasm"/>
    <property type="evidence" value="ECO:0007669"/>
    <property type="project" value="TreeGrafter"/>
</dbReference>
<name>A0A538S6U2_UNCEI</name>
<dbReference type="FunFam" id="3.40.640.10:FF:000009">
    <property type="entry name" value="Cystathionine gamma-synthase homolog"/>
    <property type="match status" value="1"/>
</dbReference>
<evidence type="ECO:0000256" key="6">
    <source>
        <dbReference type="SAM" id="MobiDB-lite"/>
    </source>
</evidence>
<sequence length="400" mass="43294">MASPPASSPDSTSSNTSIPRPVGFSTDAVHAGQEPDPTTGAVTVPIYQTSTYVQEELGKHKGFEYARTQNPTRFALEKNLATLERGARGFAFASGMAAITAVGALLKQGDHVVASNNMYGGTYRLFEKVLAPYGLTFTYVNTGDLDATGKAFRPATRMLFMETPTNPSMIISDLRALAKLTRSKNALLVVDNTFMTPFFQRPIELGAHLVVHSTTKYLNGHSDMVGGVVISNDEAASERLQFVQNAAGAVPGPFDCWLCLRGVKTLALRMERHEQNARAIAAWLEKLPKVKRIFYPGLKSHPGHELHMSQASGFGGMIAFDTGSLEKGAAVLRRARLFALAESLGGVESLISHPATMTHASVPREDRERVGLTDGLVRISVGIEDVDDLLRDLEYCLSVL</sequence>
<accession>A0A538S6U2</accession>
<feature type="compositionally biased region" description="Low complexity" evidence="6">
    <location>
        <begin position="1"/>
        <end position="19"/>
    </location>
</feature>
<dbReference type="GO" id="GO:0004123">
    <property type="term" value="F:cystathionine gamma-lyase activity"/>
    <property type="evidence" value="ECO:0007669"/>
    <property type="project" value="UniProtKB-ARBA"/>
</dbReference>
<comment type="caution">
    <text evidence="7">The sequence shown here is derived from an EMBL/GenBank/DDBJ whole genome shotgun (WGS) entry which is preliminary data.</text>
</comment>
<dbReference type="PIRSF" id="PIRSF001434">
    <property type="entry name" value="CGS"/>
    <property type="match status" value="1"/>
</dbReference>
<evidence type="ECO:0000256" key="3">
    <source>
        <dbReference type="ARBA" id="ARBA00022898"/>
    </source>
</evidence>
<evidence type="ECO:0000256" key="1">
    <source>
        <dbReference type="ARBA" id="ARBA00001933"/>
    </source>
</evidence>
<dbReference type="Gene3D" id="3.40.640.10">
    <property type="entry name" value="Type I PLP-dependent aspartate aminotransferase-like (Major domain)"/>
    <property type="match status" value="1"/>
</dbReference>
<dbReference type="GO" id="GO:0016740">
    <property type="term" value="F:transferase activity"/>
    <property type="evidence" value="ECO:0007669"/>
    <property type="project" value="UniProtKB-KW"/>
</dbReference>